<sequence length="120" mass="13435">MKKGIVAFMACMAIAVSCADRDDELMTANIRIRNNTAVDFNLVEVIQDSLFYENVSADGFSDYISFEEAFPQMPLTIVTDSTTFNYTVNDSLQELLPVGLYTYEIDFTDNGAVQVTFKVD</sequence>
<proteinExistence type="predicted"/>
<organism evidence="2 3">
    <name type="scientific">Croceitalea dokdonensis DOKDO 023</name>
    <dbReference type="NCBI Taxonomy" id="1300341"/>
    <lineage>
        <taxon>Bacteria</taxon>
        <taxon>Pseudomonadati</taxon>
        <taxon>Bacteroidota</taxon>
        <taxon>Flavobacteriia</taxon>
        <taxon>Flavobacteriales</taxon>
        <taxon>Flavobacteriaceae</taxon>
        <taxon>Croceitalea</taxon>
    </lineage>
</organism>
<dbReference type="RefSeq" id="WP_054559389.1">
    <property type="nucleotide sequence ID" value="NZ_LDJX01000004.1"/>
</dbReference>
<evidence type="ECO:0000313" key="3">
    <source>
        <dbReference type="Proteomes" id="UP000050280"/>
    </source>
</evidence>
<dbReference type="PROSITE" id="PS51257">
    <property type="entry name" value="PROKAR_LIPOPROTEIN"/>
    <property type="match status" value="1"/>
</dbReference>
<evidence type="ECO:0000313" key="2">
    <source>
        <dbReference type="EMBL" id="KPM31829.1"/>
    </source>
</evidence>
<reference evidence="2 3" key="1">
    <citation type="submission" date="2015-09" db="EMBL/GenBank/DDBJ databases">
        <title>Genome sequence of the marine flavobacterium Croceitalea dokdonensis DOKDO 023 that contains proton- and sodium-pumping rhodopsins.</title>
        <authorList>
            <person name="Kwon S.-K."/>
            <person name="Lee H.K."/>
            <person name="Kwak M.-J."/>
            <person name="Kim J.F."/>
        </authorList>
    </citation>
    <scope>NUCLEOTIDE SEQUENCE [LARGE SCALE GENOMIC DNA]</scope>
    <source>
        <strain evidence="2 3">DOKDO 023</strain>
    </source>
</reference>
<dbReference type="EMBL" id="LDJX01000004">
    <property type="protein sequence ID" value="KPM31829.1"/>
    <property type="molecule type" value="Genomic_DNA"/>
</dbReference>
<evidence type="ECO:0000256" key="1">
    <source>
        <dbReference type="SAM" id="SignalP"/>
    </source>
</evidence>
<comment type="caution">
    <text evidence="2">The sequence shown here is derived from an EMBL/GenBank/DDBJ whole genome shotgun (WGS) entry which is preliminary data.</text>
</comment>
<feature type="signal peptide" evidence="1">
    <location>
        <begin position="1"/>
        <end position="19"/>
    </location>
</feature>
<dbReference type="Proteomes" id="UP000050280">
    <property type="component" value="Unassembled WGS sequence"/>
</dbReference>
<name>A0A0P7AZ89_9FLAO</name>
<feature type="chain" id="PRO_5006135221" evidence="1">
    <location>
        <begin position="20"/>
        <end position="120"/>
    </location>
</feature>
<accession>A0A0P7AZ89</accession>
<protein>
    <submittedName>
        <fullName evidence="2">Uncharacterized protein</fullName>
    </submittedName>
</protein>
<dbReference type="AlphaFoldDB" id="A0A0P7AZ89"/>
<keyword evidence="3" id="KW-1185">Reference proteome</keyword>
<dbReference type="OrthoDB" id="980950at2"/>
<keyword evidence="1" id="KW-0732">Signal</keyword>
<gene>
    <name evidence="2" type="ORF">I595_2329</name>
</gene>